<organism evidence="2 3">
    <name type="scientific">Daphnia magna</name>
    <dbReference type="NCBI Taxonomy" id="35525"/>
    <lineage>
        <taxon>Eukaryota</taxon>
        <taxon>Metazoa</taxon>
        <taxon>Ecdysozoa</taxon>
        <taxon>Arthropoda</taxon>
        <taxon>Crustacea</taxon>
        <taxon>Branchiopoda</taxon>
        <taxon>Diplostraca</taxon>
        <taxon>Cladocera</taxon>
        <taxon>Anomopoda</taxon>
        <taxon>Daphniidae</taxon>
        <taxon>Daphnia</taxon>
    </lineage>
</organism>
<reference evidence="2 3" key="1">
    <citation type="submission" date="2016-03" db="EMBL/GenBank/DDBJ databases">
        <title>EvidentialGene: Evidence-directed Construction of Genes on Genomes.</title>
        <authorList>
            <person name="Gilbert D.G."/>
            <person name="Choi J.-H."/>
            <person name="Mockaitis K."/>
            <person name="Colbourne J."/>
            <person name="Pfrender M."/>
        </authorList>
    </citation>
    <scope>NUCLEOTIDE SEQUENCE [LARGE SCALE GENOMIC DNA]</scope>
    <source>
        <strain evidence="2 3">Xinb3</strain>
        <tissue evidence="2">Complete organism</tissue>
    </source>
</reference>
<gene>
    <name evidence="2" type="ORF">APZ42_016988</name>
</gene>
<accession>A0A165A9S7</accession>
<evidence type="ECO:0000313" key="3">
    <source>
        <dbReference type="Proteomes" id="UP000076858"/>
    </source>
</evidence>
<name>A0A165A9S7_9CRUS</name>
<keyword evidence="3" id="KW-1185">Reference proteome</keyword>
<dbReference type="AlphaFoldDB" id="A0A165A9S7"/>
<dbReference type="EMBL" id="LRGB01000642">
    <property type="protein sequence ID" value="KZS17347.1"/>
    <property type="molecule type" value="Genomic_DNA"/>
</dbReference>
<keyword evidence="1" id="KW-0472">Membrane</keyword>
<keyword evidence="1" id="KW-0812">Transmembrane</keyword>
<evidence type="ECO:0000256" key="1">
    <source>
        <dbReference type="SAM" id="Phobius"/>
    </source>
</evidence>
<dbReference type="Proteomes" id="UP000076858">
    <property type="component" value="Unassembled WGS sequence"/>
</dbReference>
<protein>
    <submittedName>
        <fullName evidence="2">Uncharacterized protein</fullName>
    </submittedName>
</protein>
<sequence>MSFGVGCFKTLTFNSSLFSCFFYPPNKQWPLFVFFQSMADQPIGGDGEPENLIKNTRTCTIFGNGFVYWARSHPPVSFGMLSFFSLYFLFSIFFFSIFYFHFFLSLSLSLSTHSLKRGHRAYASFLFPRGPSPFSGLRHTLVSSSPFLASITEETKKKKKT</sequence>
<keyword evidence="1" id="KW-1133">Transmembrane helix</keyword>
<proteinExistence type="predicted"/>
<evidence type="ECO:0000313" key="2">
    <source>
        <dbReference type="EMBL" id="KZS17347.1"/>
    </source>
</evidence>
<feature type="transmembrane region" description="Helical" evidence="1">
    <location>
        <begin position="84"/>
        <end position="110"/>
    </location>
</feature>
<comment type="caution">
    <text evidence="2">The sequence shown here is derived from an EMBL/GenBank/DDBJ whole genome shotgun (WGS) entry which is preliminary data.</text>
</comment>